<evidence type="ECO:0000313" key="1">
    <source>
        <dbReference type="EMBL" id="CAG9327687.1"/>
    </source>
</evidence>
<dbReference type="AlphaFoldDB" id="A0AAU9JI67"/>
<dbReference type="EMBL" id="CAJZBQ010000044">
    <property type="protein sequence ID" value="CAG9327687.1"/>
    <property type="molecule type" value="Genomic_DNA"/>
</dbReference>
<evidence type="ECO:0000313" key="2">
    <source>
        <dbReference type="Proteomes" id="UP001162131"/>
    </source>
</evidence>
<gene>
    <name evidence="1" type="ORF">BSTOLATCC_MIC44639</name>
</gene>
<reference evidence="1" key="1">
    <citation type="submission" date="2021-09" db="EMBL/GenBank/DDBJ databases">
        <authorList>
            <consortium name="AG Swart"/>
            <person name="Singh M."/>
            <person name="Singh A."/>
            <person name="Seah K."/>
            <person name="Emmerich C."/>
        </authorList>
    </citation>
    <scope>NUCLEOTIDE SEQUENCE</scope>
    <source>
        <strain evidence="1">ATCC30299</strain>
    </source>
</reference>
<accession>A0AAU9JI67</accession>
<protein>
    <submittedName>
        <fullName evidence="1">Uncharacterized protein</fullName>
    </submittedName>
</protein>
<proteinExistence type="predicted"/>
<sequence>MPPCFSDQSYLFIRREFSLYWSRSFSRISLPRLQQSRWVESLIHRLVIVCHESTCQLDVLSQPFAISEKTQEKRSIATRNEVKYHDLKKPDQ</sequence>
<comment type="caution">
    <text evidence="1">The sequence shown here is derived from an EMBL/GenBank/DDBJ whole genome shotgun (WGS) entry which is preliminary data.</text>
</comment>
<keyword evidence="2" id="KW-1185">Reference proteome</keyword>
<dbReference type="Proteomes" id="UP001162131">
    <property type="component" value="Unassembled WGS sequence"/>
</dbReference>
<organism evidence="1 2">
    <name type="scientific">Blepharisma stoltei</name>
    <dbReference type="NCBI Taxonomy" id="1481888"/>
    <lineage>
        <taxon>Eukaryota</taxon>
        <taxon>Sar</taxon>
        <taxon>Alveolata</taxon>
        <taxon>Ciliophora</taxon>
        <taxon>Postciliodesmatophora</taxon>
        <taxon>Heterotrichea</taxon>
        <taxon>Heterotrichida</taxon>
        <taxon>Blepharismidae</taxon>
        <taxon>Blepharisma</taxon>
    </lineage>
</organism>
<name>A0AAU9JI67_9CILI</name>